<dbReference type="EMBL" id="VIBQ01000016">
    <property type="protein sequence ID" value="KAB8356492.1"/>
    <property type="molecule type" value="Genomic_DNA"/>
</dbReference>
<evidence type="ECO:0008006" key="4">
    <source>
        <dbReference type="Google" id="ProtNLM"/>
    </source>
</evidence>
<feature type="compositionally biased region" description="Polar residues" evidence="1">
    <location>
        <begin position="32"/>
        <end position="42"/>
    </location>
</feature>
<organism evidence="2 3">
    <name type="scientific">Carpinus fangiana</name>
    <dbReference type="NCBI Taxonomy" id="176857"/>
    <lineage>
        <taxon>Eukaryota</taxon>
        <taxon>Viridiplantae</taxon>
        <taxon>Streptophyta</taxon>
        <taxon>Embryophyta</taxon>
        <taxon>Tracheophyta</taxon>
        <taxon>Spermatophyta</taxon>
        <taxon>Magnoliopsida</taxon>
        <taxon>eudicotyledons</taxon>
        <taxon>Gunneridae</taxon>
        <taxon>Pentapetalae</taxon>
        <taxon>rosids</taxon>
        <taxon>fabids</taxon>
        <taxon>Fagales</taxon>
        <taxon>Betulaceae</taxon>
        <taxon>Carpinus</taxon>
    </lineage>
</organism>
<name>A0A5N6KXS8_9ROSI</name>
<dbReference type="AlphaFoldDB" id="A0A5N6KXS8"/>
<protein>
    <recommendedName>
        <fullName evidence="4">Myb-like domain-containing protein</fullName>
    </recommendedName>
</protein>
<feature type="region of interest" description="Disordered" evidence="1">
    <location>
        <begin position="31"/>
        <end position="72"/>
    </location>
</feature>
<evidence type="ECO:0000313" key="3">
    <source>
        <dbReference type="Proteomes" id="UP000327013"/>
    </source>
</evidence>
<dbReference type="Proteomes" id="UP000327013">
    <property type="component" value="Unassembled WGS sequence"/>
</dbReference>
<dbReference type="SUPFAM" id="SSF46689">
    <property type="entry name" value="Homeodomain-like"/>
    <property type="match status" value="1"/>
</dbReference>
<evidence type="ECO:0000313" key="2">
    <source>
        <dbReference type="EMBL" id="KAB8356492.1"/>
    </source>
</evidence>
<feature type="region of interest" description="Disordered" evidence="1">
    <location>
        <begin position="282"/>
        <end position="305"/>
    </location>
</feature>
<feature type="region of interest" description="Disordered" evidence="1">
    <location>
        <begin position="116"/>
        <end position="147"/>
    </location>
</feature>
<keyword evidence="3" id="KW-1185">Reference proteome</keyword>
<comment type="caution">
    <text evidence="2">The sequence shown here is derived from an EMBL/GenBank/DDBJ whole genome shotgun (WGS) entry which is preliminary data.</text>
</comment>
<evidence type="ECO:0000256" key="1">
    <source>
        <dbReference type="SAM" id="MobiDB-lite"/>
    </source>
</evidence>
<feature type="compositionally biased region" description="Polar residues" evidence="1">
    <location>
        <begin position="342"/>
        <end position="362"/>
    </location>
</feature>
<feature type="region of interest" description="Disordered" evidence="1">
    <location>
        <begin position="342"/>
        <end position="365"/>
    </location>
</feature>
<gene>
    <name evidence="2" type="ORF">FH972_024075</name>
</gene>
<reference evidence="2 3" key="1">
    <citation type="submission" date="2019-06" db="EMBL/GenBank/DDBJ databases">
        <title>A chromosomal-level reference genome of Carpinus fangiana (Coryloideae, Betulaceae).</title>
        <authorList>
            <person name="Yang X."/>
            <person name="Wang Z."/>
            <person name="Zhang L."/>
            <person name="Hao G."/>
            <person name="Liu J."/>
            <person name="Yang Y."/>
        </authorList>
    </citation>
    <scope>NUCLEOTIDE SEQUENCE [LARGE SCALE GENOMIC DNA]</scope>
    <source>
        <strain evidence="2">Cfa_2016G</strain>
        <tissue evidence="2">Leaf</tissue>
    </source>
</reference>
<accession>A0A5N6KXS8</accession>
<sequence length="414" mass="45508">MMTQYSTFSVATKPPVQFVHCSPPVQRYLEPSASTQSTNTQHHFGDEVPASPHSGSVQDPYEDGSCESRAPEALGDNRQFSESGAASDHADRCAAFQNPAVTQIIRDAITIVALSPLPPASPTEEGPPSQPPPPSSHNRCPTPARPLLISCSEDEDDQVAEDAGGADDLEYSDFDPHQSVAESVYTSALEAEEDVRMPHRTLQSLRCRDTHHTTPSRQGGRFFRTLAERGRNTSRVELARYSDSRMPSRSQITCKEMDSRKRPAEGECDEWRHGQLLRWSSGSPNKKFAGKAATPQIESNDTQSQGFQGTMYRTRFGPDDMFTIEISAQELMDFLTVRSTPQAGSAQSTPTHGASLRSSSLDGGSWGRPYTASENALLRKLKKKGLSWGKISKRFPGRSKAALQVHYSTKLQHN</sequence>
<dbReference type="OrthoDB" id="4188719at2759"/>
<feature type="compositionally biased region" description="Polar residues" evidence="1">
    <location>
        <begin position="296"/>
        <end position="305"/>
    </location>
</feature>
<dbReference type="InterPro" id="IPR009057">
    <property type="entry name" value="Homeodomain-like_sf"/>
</dbReference>
<proteinExistence type="predicted"/>